<dbReference type="InterPro" id="IPR009057">
    <property type="entry name" value="Homeodomain-like_sf"/>
</dbReference>
<protein>
    <submittedName>
        <fullName evidence="5">AraC-like DNA-binding protein</fullName>
    </submittedName>
</protein>
<dbReference type="RefSeq" id="WP_133532105.1">
    <property type="nucleotide sequence ID" value="NZ_SNXR01000011.1"/>
</dbReference>
<evidence type="ECO:0000256" key="1">
    <source>
        <dbReference type="ARBA" id="ARBA00023015"/>
    </source>
</evidence>
<dbReference type="InterPro" id="IPR018060">
    <property type="entry name" value="HTH_AraC"/>
</dbReference>
<evidence type="ECO:0000259" key="4">
    <source>
        <dbReference type="PROSITE" id="PS01124"/>
    </source>
</evidence>
<reference evidence="5 6" key="1">
    <citation type="submission" date="2019-03" db="EMBL/GenBank/DDBJ databases">
        <title>Genomic Encyclopedia of Archaeal and Bacterial Type Strains, Phase II (KMG-II): from individual species to whole genera.</title>
        <authorList>
            <person name="Goeker M."/>
        </authorList>
    </citation>
    <scope>NUCLEOTIDE SEQUENCE [LARGE SCALE GENOMIC DNA]</scope>
    <source>
        <strain evidence="5 6">DSM 25687</strain>
    </source>
</reference>
<dbReference type="SMART" id="SM00342">
    <property type="entry name" value="HTH_ARAC"/>
    <property type="match status" value="1"/>
</dbReference>
<dbReference type="Proteomes" id="UP000295260">
    <property type="component" value="Unassembled WGS sequence"/>
</dbReference>
<dbReference type="PROSITE" id="PS01124">
    <property type="entry name" value="HTH_ARAC_FAMILY_2"/>
    <property type="match status" value="1"/>
</dbReference>
<keyword evidence="6" id="KW-1185">Reference proteome</keyword>
<dbReference type="AlphaFoldDB" id="A0A4R6QFK3"/>
<dbReference type="PANTHER" id="PTHR43280">
    <property type="entry name" value="ARAC-FAMILY TRANSCRIPTIONAL REGULATOR"/>
    <property type="match status" value="1"/>
</dbReference>
<proteinExistence type="predicted"/>
<gene>
    <name evidence="5" type="ORF">BC748_0773</name>
</gene>
<dbReference type="GO" id="GO:0003700">
    <property type="term" value="F:DNA-binding transcription factor activity"/>
    <property type="evidence" value="ECO:0007669"/>
    <property type="project" value="InterPro"/>
</dbReference>
<evidence type="ECO:0000256" key="2">
    <source>
        <dbReference type="ARBA" id="ARBA00023125"/>
    </source>
</evidence>
<dbReference type="SUPFAM" id="SSF46689">
    <property type="entry name" value="Homeodomain-like"/>
    <property type="match status" value="2"/>
</dbReference>
<dbReference type="EMBL" id="SNXR01000011">
    <property type="protein sequence ID" value="TDP61160.1"/>
    <property type="molecule type" value="Genomic_DNA"/>
</dbReference>
<dbReference type="Gene3D" id="1.10.10.60">
    <property type="entry name" value="Homeodomain-like"/>
    <property type="match status" value="2"/>
</dbReference>
<dbReference type="InterPro" id="IPR018062">
    <property type="entry name" value="HTH_AraC-typ_CS"/>
</dbReference>
<keyword evidence="2 5" id="KW-0238">DNA-binding</keyword>
<evidence type="ECO:0000313" key="6">
    <source>
        <dbReference type="Proteomes" id="UP000295260"/>
    </source>
</evidence>
<dbReference type="PROSITE" id="PS00041">
    <property type="entry name" value="HTH_ARAC_FAMILY_1"/>
    <property type="match status" value="1"/>
</dbReference>
<feature type="domain" description="HTH araC/xylS-type" evidence="4">
    <location>
        <begin position="188"/>
        <end position="283"/>
    </location>
</feature>
<dbReference type="OrthoDB" id="4480133at2"/>
<dbReference type="InterPro" id="IPR020449">
    <property type="entry name" value="Tscrpt_reg_AraC-type_HTH"/>
</dbReference>
<keyword evidence="3" id="KW-0804">Transcription</keyword>
<organism evidence="5 6">
    <name type="scientific">Flavobacterium dankookense</name>
    <dbReference type="NCBI Taxonomy" id="706186"/>
    <lineage>
        <taxon>Bacteria</taxon>
        <taxon>Pseudomonadati</taxon>
        <taxon>Bacteroidota</taxon>
        <taxon>Flavobacteriia</taxon>
        <taxon>Flavobacteriales</taxon>
        <taxon>Flavobacteriaceae</taxon>
        <taxon>Flavobacterium</taxon>
    </lineage>
</organism>
<comment type="caution">
    <text evidence="5">The sequence shown here is derived from an EMBL/GenBank/DDBJ whole genome shotgun (WGS) entry which is preliminary data.</text>
</comment>
<evidence type="ECO:0000256" key="3">
    <source>
        <dbReference type="ARBA" id="ARBA00023163"/>
    </source>
</evidence>
<dbReference type="Pfam" id="PF12833">
    <property type="entry name" value="HTH_18"/>
    <property type="match status" value="1"/>
</dbReference>
<dbReference type="GO" id="GO:0043565">
    <property type="term" value="F:sequence-specific DNA binding"/>
    <property type="evidence" value="ECO:0007669"/>
    <property type="project" value="InterPro"/>
</dbReference>
<dbReference type="PRINTS" id="PR00032">
    <property type="entry name" value="HTHARAC"/>
</dbReference>
<dbReference type="PANTHER" id="PTHR43280:SF2">
    <property type="entry name" value="HTH-TYPE TRANSCRIPTIONAL REGULATOR EXSA"/>
    <property type="match status" value="1"/>
</dbReference>
<sequence>MLSNKVLFSDKLGNEIRFSSVTHTEQEVKFQNFSVKYVVSGIENYNLNNRKLITKKGEYVVGNKTTEANVIIDSKTTVNGICIDVSKEIITEVLDFKFPNPTPLYNFLFNEDILIQKYNVLNTCLGDLLSKLGNDFYDIKDNYKSINTDFFYSIAECIVEDQNYTHQNFKRIKSAKQETSKHLFNLTNEAKNYIDDNFLEKINIDKMAKEAKLSEYHFIRLFKTIFGTTPYKYLTQKRLNYSLELLKNQISVSDITHIIGYTDTPAFSNAFKQKFGVSPNNFK</sequence>
<name>A0A4R6QFK3_9FLAO</name>
<evidence type="ECO:0000313" key="5">
    <source>
        <dbReference type="EMBL" id="TDP61160.1"/>
    </source>
</evidence>
<keyword evidence="1" id="KW-0805">Transcription regulation</keyword>
<accession>A0A4R6QFK3</accession>